<keyword evidence="7" id="KW-1185">Reference proteome</keyword>
<dbReference type="PROSITE" id="PS51464">
    <property type="entry name" value="SIS"/>
    <property type="match status" value="1"/>
</dbReference>
<evidence type="ECO:0000259" key="5">
    <source>
        <dbReference type="PROSITE" id="PS51464"/>
    </source>
</evidence>
<dbReference type="GO" id="GO:0003677">
    <property type="term" value="F:DNA binding"/>
    <property type="evidence" value="ECO:0007669"/>
    <property type="project" value="UniProtKB-KW"/>
</dbReference>
<dbReference type="Gene3D" id="3.40.50.10490">
    <property type="entry name" value="Glucose-6-phosphate isomerase like protein, domain 1"/>
    <property type="match status" value="1"/>
</dbReference>
<dbReference type="RefSeq" id="WP_187323874.1">
    <property type="nucleotide sequence ID" value="NZ_CAAKNU010000112.1"/>
</dbReference>
<accession>A0A5K1IUP7</accession>
<dbReference type="Proteomes" id="UP000361836">
    <property type="component" value="Unassembled WGS sequence"/>
</dbReference>
<dbReference type="InterPro" id="IPR000281">
    <property type="entry name" value="HTH_RpiR"/>
</dbReference>
<sequence>MKDQESFYDHVRAGESKLNDLESEIMRYIIELRDDIDDVTLKSVAERFFIAPNTIVRLAHKLGFSGFTELKQSYSASLDRNRFTIETLPLDTQLVQTKDLLNDRVIDSVVSLIQDASHIVFFCSGFSKYPCFEMAEKLKIMGKNTDTLSERHVMRHYAELLGKNDLVFSVSVSGETQVSIDATSIAKTRGCKVVTLTGFSRNSLSKLADYPIYTVQKEIRLGSMDLDSRLMFYYVFELIFERYFKLAKK</sequence>
<evidence type="ECO:0000256" key="2">
    <source>
        <dbReference type="ARBA" id="ARBA00023125"/>
    </source>
</evidence>
<dbReference type="Pfam" id="PF01418">
    <property type="entry name" value="HTH_6"/>
    <property type="match status" value="1"/>
</dbReference>
<dbReference type="CDD" id="cd05013">
    <property type="entry name" value="SIS_RpiR"/>
    <property type="match status" value="1"/>
</dbReference>
<dbReference type="InterPro" id="IPR047640">
    <property type="entry name" value="RpiR-like"/>
</dbReference>
<proteinExistence type="predicted"/>
<dbReference type="PANTHER" id="PTHR30514:SF21">
    <property type="entry name" value="RPIR-FAMILY TRANSCRIPTIONAL REGULATOR"/>
    <property type="match status" value="1"/>
</dbReference>
<evidence type="ECO:0000313" key="7">
    <source>
        <dbReference type="Proteomes" id="UP000361836"/>
    </source>
</evidence>
<dbReference type="Gene3D" id="1.10.10.10">
    <property type="entry name" value="Winged helix-like DNA-binding domain superfamily/Winged helix DNA-binding domain"/>
    <property type="match status" value="1"/>
</dbReference>
<evidence type="ECO:0000256" key="3">
    <source>
        <dbReference type="ARBA" id="ARBA00023163"/>
    </source>
</evidence>
<dbReference type="InterPro" id="IPR035472">
    <property type="entry name" value="RpiR-like_SIS"/>
</dbReference>
<dbReference type="InterPro" id="IPR036388">
    <property type="entry name" value="WH-like_DNA-bd_sf"/>
</dbReference>
<dbReference type="PANTHER" id="PTHR30514">
    <property type="entry name" value="GLUCOKINASE"/>
    <property type="match status" value="1"/>
</dbReference>
<dbReference type="GO" id="GO:0003700">
    <property type="term" value="F:DNA-binding transcription factor activity"/>
    <property type="evidence" value="ECO:0007669"/>
    <property type="project" value="InterPro"/>
</dbReference>
<keyword evidence="2" id="KW-0238">DNA-binding</keyword>
<dbReference type="SUPFAM" id="SSF46689">
    <property type="entry name" value="Homeodomain-like"/>
    <property type="match status" value="1"/>
</dbReference>
<dbReference type="InterPro" id="IPR009057">
    <property type="entry name" value="Homeodomain-like_sf"/>
</dbReference>
<feature type="domain" description="HTH rpiR-type" evidence="4">
    <location>
        <begin position="5"/>
        <end position="81"/>
    </location>
</feature>
<evidence type="ECO:0000259" key="4">
    <source>
        <dbReference type="PROSITE" id="PS51071"/>
    </source>
</evidence>
<keyword evidence="3" id="KW-0804">Transcription</keyword>
<gene>
    <name evidence="6" type="primary">ybbH_4</name>
    <name evidence="6" type="ORF">KCJAJFAP_02116</name>
</gene>
<dbReference type="Pfam" id="PF01380">
    <property type="entry name" value="SIS"/>
    <property type="match status" value="1"/>
</dbReference>
<dbReference type="AlphaFoldDB" id="A0A5K1IUP7"/>
<name>A0A5K1IUP7_9ACTN</name>
<dbReference type="EMBL" id="CABWIE010000011">
    <property type="protein sequence ID" value="VWL92690.1"/>
    <property type="molecule type" value="Genomic_DNA"/>
</dbReference>
<organism evidence="6 7">
    <name type="scientific">Collinsella aerofaciens</name>
    <dbReference type="NCBI Taxonomy" id="74426"/>
    <lineage>
        <taxon>Bacteria</taxon>
        <taxon>Bacillati</taxon>
        <taxon>Actinomycetota</taxon>
        <taxon>Coriobacteriia</taxon>
        <taxon>Coriobacteriales</taxon>
        <taxon>Coriobacteriaceae</taxon>
        <taxon>Collinsella</taxon>
    </lineage>
</organism>
<dbReference type="SUPFAM" id="SSF53697">
    <property type="entry name" value="SIS domain"/>
    <property type="match status" value="1"/>
</dbReference>
<dbReference type="GO" id="GO:0097367">
    <property type="term" value="F:carbohydrate derivative binding"/>
    <property type="evidence" value="ECO:0007669"/>
    <property type="project" value="InterPro"/>
</dbReference>
<reference evidence="6 7" key="1">
    <citation type="submission" date="2019-10" db="EMBL/GenBank/DDBJ databases">
        <authorList>
            <person name="Wolf R A."/>
        </authorList>
    </citation>
    <scope>NUCLEOTIDE SEQUENCE [LARGE SCALE GENOMIC DNA]</scope>
    <source>
        <strain evidence="6">Collinsella_aerofaciens_MC2</strain>
    </source>
</reference>
<dbReference type="InterPro" id="IPR046348">
    <property type="entry name" value="SIS_dom_sf"/>
</dbReference>
<dbReference type="GO" id="GO:1901135">
    <property type="term" value="P:carbohydrate derivative metabolic process"/>
    <property type="evidence" value="ECO:0007669"/>
    <property type="project" value="InterPro"/>
</dbReference>
<feature type="domain" description="SIS" evidence="5">
    <location>
        <begin position="109"/>
        <end position="249"/>
    </location>
</feature>
<evidence type="ECO:0000313" key="6">
    <source>
        <dbReference type="EMBL" id="VWL92690.1"/>
    </source>
</evidence>
<protein>
    <submittedName>
        <fullName evidence="6">Putative HTH-type transcriptional regulator YbbH</fullName>
    </submittedName>
</protein>
<keyword evidence="1" id="KW-0805">Transcription regulation</keyword>
<dbReference type="PROSITE" id="PS51071">
    <property type="entry name" value="HTH_RPIR"/>
    <property type="match status" value="1"/>
</dbReference>
<dbReference type="InterPro" id="IPR001347">
    <property type="entry name" value="SIS_dom"/>
</dbReference>
<evidence type="ECO:0000256" key="1">
    <source>
        <dbReference type="ARBA" id="ARBA00023015"/>
    </source>
</evidence>